<keyword evidence="3 12" id="KW-0812">Transmembrane</keyword>
<dbReference type="Pfam" id="PF00023">
    <property type="entry name" value="Ank"/>
    <property type="match status" value="1"/>
</dbReference>
<keyword evidence="6 10" id="KW-0040">ANK repeat</keyword>
<comment type="subcellular location">
    <subcellularLocation>
        <location evidence="1">Membrane</location>
        <topology evidence="1">Multi-pass membrane protein</topology>
    </subcellularLocation>
</comment>
<name>A0A8B7XX84_ACAPL</name>
<dbReference type="GeneID" id="110976139"/>
<accession>A0A8B7XX84</accession>
<gene>
    <name evidence="15" type="primary">LOC110976139</name>
</gene>
<feature type="transmembrane region" description="Helical" evidence="12">
    <location>
        <begin position="321"/>
        <end position="341"/>
    </location>
</feature>
<dbReference type="GO" id="GO:0015279">
    <property type="term" value="F:store-operated calcium channel activity"/>
    <property type="evidence" value="ECO:0007669"/>
    <property type="project" value="TreeGrafter"/>
</dbReference>
<feature type="transmembrane region" description="Helical" evidence="12">
    <location>
        <begin position="603"/>
        <end position="625"/>
    </location>
</feature>
<protein>
    <submittedName>
        <fullName evidence="15">LOW QUALITY PROTEIN: short transient receptor potential channel 4-like</fullName>
    </submittedName>
</protein>
<feature type="domain" description="Transient receptor ion channel" evidence="13">
    <location>
        <begin position="171"/>
        <end position="233"/>
    </location>
</feature>
<keyword evidence="5 12" id="KW-1133">Transmembrane helix</keyword>
<dbReference type="GO" id="GO:0070679">
    <property type="term" value="F:inositol 1,4,5 trisphosphate binding"/>
    <property type="evidence" value="ECO:0007669"/>
    <property type="project" value="TreeGrafter"/>
</dbReference>
<dbReference type="PROSITE" id="PS50297">
    <property type="entry name" value="ANK_REP_REGION"/>
    <property type="match status" value="2"/>
</dbReference>
<feature type="repeat" description="ANK" evidence="10">
    <location>
        <begin position="65"/>
        <end position="92"/>
    </location>
</feature>
<dbReference type="GO" id="GO:0034703">
    <property type="term" value="C:cation channel complex"/>
    <property type="evidence" value="ECO:0007669"/>
    <property type="project" value="TreeGrafter"/>
</dbReference>
<feature type="transmembrane region" description="Helical" evidence="12">
    <location>
        <begin position="484"/>
        <end position="503"/>
    </location>
</feature>
<keyword evidence="14" id="KW-1185">Reference proteome</keyword>
<evidence type="ECO:0000256" key="10">
    <source>
        <dbReference type="PROSITE-ProRule" id="PRU00023"/>
    </source>
</evidence>
<dbReference type="InterPro" id="IPR036770">
    <property type="entry name" value="Ankyrin_rpt-contain_sf"/>
</dbReference>
<keyword evidence="8 12" id="KW-0472">Membrane</keyword>
<dbReference type="AlphaFoldDB" id="A0A8B7XX84"/>
<feature type="compositionally biased region" description="Basic residues" evidence="11">
    <location>
        <begin position="1056"/>
        <end position="1065"/>
    </location>
</feature>
<dbReference type="InterPro" id="IPR002110">
    <property type="entry name" value="Ankyrin_rpt"/>
</dbReference>
<evidence type="ECO:0000259" key="13">
    <source>
        <dbReference type="SMART" id="SM01420"/>
    </source>
</evidence>
<dbReference type="InterPro" id="IPR002153">
    <property type="entry name" value="TRPC_channel"/>
</dbReference>
<dbReference type="SMART" id="SM00248">
    <property type="entry name" value="ANK"/>
    <property type="match status" value="2"/>
</dbReference>
<dbReference type="GO" id="GO:0051480">
    <property type="term" value="P:regulation of cytosolic calcium ion concentration"/>
    <property type="evidence" value="ECO:0007669"/>
    <property type="project" value="TreeGrafter"/>
</dbReference>
<keyword evidence="7" id="KW-0406">Ion transport</keyword>
<proteinExistence type="predicted"/>
<dbReference type="Gene3D" id="1.25.40.20">
    <property type="entry name" value="Ankyrin repeat-containing domain"/>
    <property type="match status" value="1"/>
</dbReference>
<evidence type="ECO:0000256" key="1">
    <source>
        <dbReference type="ARBA" id="ARBA00004141"/>
    </source>
</evidence>
<organism evidence="14 15">
    <name type="scientific">Acanthaster planci</name>
    <name type="common">Crown-of-thorns starfish</name>
    <dbReference type="NCBI Taxonomy" id="133434"/>
    <lineage>
        <taxon>Eukaryota</taxon>
        <taxon>Metazoa</taxon>
        <taxon>Echinodermata</taxon>
        <taxon>Eleutherozoa</taxon>
        <taxon>Asterozoa</taxon>
        <taxon>Asteroidea</taxon>
        <taxon>Valvatacea</taxon>
        <taxon>Valvatida</taxon>
        <taxon>Acanthasteridae</taxon>
        <taxon>Acanthaster</taxon>
    </lineage>
</organism>
<dbReference type="NCBIfam" id="TIGR00870">
    <property type="entry name" value="trp"/>
    <property type="match status" value="1"/>
</dbReference>
<dbReference type="SUPFAM" id="SSF48403">
    <property type="entry name" value="Ankyrin repeat"/>
    <property type="match status" value="1"/>
</dbReference>
<dbReference type="Gene3D" id="1.10.287.70">
    <property type="match status" value="1"/>
</dbReference>
<evidence type="ECO:0000256" key="8">
    <source>
        <dbReference type="ARBA" id="ARBA00023136"/>
    </source>
</evidence>
<evidence type="ECO:0000256" key="3">
    <source>
        <dbReference type="ARBA" id="ARBA00022692"/>
    </source>
</evidence>
<feature type="compositionally biased region" description="Acidic residues" evidence="11">
    <location>
        <begin position="1036"/>
        <end position="1045"/>
    </location>
</feature>
<evidence type="ECO:0000256" key="5">
    <source>
        <dbReference type="ARBA" id="ARBA00022989"/>
    </source>
</evidence>
<evidence type="ECO:0000313" key="15">
    <source>
        <dbReference type="RefSeq" id="XP_022084872.1"/>
    </source>
</evidence>
<dbReference type="PANTHER" id="PTHR10117:SF54">
    <property type="entry name" value="TRANSIENT RECEPTOR POTENTIAL-GAMMA PROTEIN"/>
    <property type="match status" value="1"/>
</dbReference>
<dbReference type="PROSITE" id="PS50088">
    <property type="entry name" value="ANK_REPEAT"/>
    <property type="match status" value="2"/>
</dbReference>
<feature type="transmembrane region" description="Helical" evidence="12">
    <location>
        <begin position="524"/>
        <end position="544"/>
    </location>
</feature>
<evidence type="ECO:0000256" key="12">
    <source>
        <dbReference type="SAM" id="Phobius"/>
    </source>
</evidence>
<evidence type="ECO:0000256" key="4">
    <source>
        <dbReference type="ARBA" id="ARBA00022737"/>
    </source>
</evidence>
<feature type="compositionally biased region" description="Basic and acidic residues" evidence="11">
    <location>
        <begin position="952"/>
        <end position="962"/>
    </location>
</feature>
<dbReference type="Proteomes" id="UP000694845">
    <property type="component" value="Unplaced"/>
</dbReference>
<dbReference type="PANTHER" id="PTHR10117">
    <property type="entry name" value="TRANSIENT RECEPTOR POTENTIAL CHANNEL"/>
    <property type="match status" value="1"/>
</dbReference>
<feature type="repeat" description="ANK" evidence="10">
    <location>
        <begin position="136"/>
        <end position="168"/>
    </location>
</feature>
<dbReference type="KEGG" id="aplc:110976139"/>
<evidence type="ECO:0000256" key="2">
    <source>
        <dbReference type="ARBA" id="ARBA00022448"/>
    </source>
</evidence>
<feature type="region of interest" description="Disordered" evidence="11">
    <location>
        <begin position="930"/>
        <end position="1085"/>
    </location>
</feature>
<dbReference type="PRINTS" id="PR01097">
    <property type="entry name" value="TRNSRECEPTRP"/>
</dbReference>
<evidence type="ECO:0000256" key="7">
    <source>
        <dbReference type="ARBA" id="ARBA00023065"/>
    </source>
</evidence>
<dbReference type="InterPro" id="IPR013555">
    <property type="entry name" value="TRP_dom"/>
</dbReference>
<evidence type="ECO:0000313" key="14">
    <source>
        <dbReference type="Proteomes" id="UP000694845"/>
    </source>
</evidence>
<feature type="transmembrane region" description="Helical" evidence="12">
    <location>
        <begin position="353"/>
        <end position="376"/>
    </location>
</feature>
<dbReference type="SMART" id="SM01420">
    <property type="entry name" value="TRP_2"/>
    <property type="match status" value="1"/>
</dbReference>
<feature type="region of interest" description="Disordered" evidence="11">
    <location>
        <begin position="873"/>
        <end position="910"/>
    </location>
</feature>
<feature type="region of interest" description="Disordered" evidence="11">
    <location>
        <begin position="766"/>
        <end position="785"/>
    </location>
</feature>
<reference evidence="15" key="1">
    <citation type="submission" date="2025-08" db="UniProtKB">
        <authorList>
            <consortium name="RefSeq"/>
        </authorList>
    </citation>
    <scope>IDENTIFICATION</scope>
</reference>
<dbReference type="InterPro" id="IPR005821">
    <property type="entry name" value="Ion_trans_dom"/>
</dbReference>
<dbReference type="Pfam" id="PF12796">
    <property type="entry name" value="Ank_2"/>
    <property type="match status" value="1"/>
</dbReference>
<dbReference type="OrthoDB" id="2373987at2759"/>
<keyword evidence="9" id="KW-0407">Ion channel</keyword>
<evidence type="ECO:0000256" key="11">
    <source>
        <dbReference type="SAM" id="MobiDB-lite"/>
    </source>
</evidence>
<keyword evidence="2" id="KW-0813">Transport</keyword>
<sequence>MPAYYHVDAASDRIPMQIVRKETPLSPTERAFILAVERGDYGSVRQALEEADIYFNLNKNCVDSLGRTGLLIAIQNENIEIIELLLKHNVNVGDALLHAIDEEVVEAVELLLNYKAPKKDIRARILQEQNESDFTPDVSPVILAAHRNNYEILKILLERGASIPKPHNVKCGCDDCISSIRHDGLRHSRSRLNIYRALASPSLIALSSEDPILTAFELSWELRKLSYRENEFKSEYDKLVEQCREFATDLLDQTRGSKELECILNRDNESSIGEDPLSRLRLALKYKQKQFVAHPNCQQLIAEVWYQGLPGWRRQHFTVKLLISFFVGLSFPLLSLMYLLAPRTRLGKILRLPFLKFMCHSASYLVFLVLLLMASLPDLAGQKPNKRVNERAPPPSDIEILIILWVLGYLWAEVKQLWDMGFKQYQRDWWNSLDFVTNTLYITVIGLRITAYVNLRVMGNENHGDIDLKRQYWDRWDPTLMAEATFAVANIFSMLRVVYFFTANSQLGPLQISLGRMVEDIVKFLFLMALVLFSFAAGLNQLYWVYQEEIDPGMCFGVACPEPNNAFTDVFQTLQALIWAIFGLTDLSNTKVKTEFGHNVTEFIGATMFGVYCIITIVVLLNLLIAMMNDSFQKIQTQSDMEWKFARSKLWMSYFDEGETLPVPFNIIPSPKSFYYIARKIYRLTCKKKVKPNTENRNVTKLNLAQRRRLNDEEYQKVIKNLIKRYLNNSRRGERAEGVSEDDLNEIKQDISAFRYEMLEILKGGGQQKVGPNDRNGDGSVKKKAMSIGSIGASISTTSMSSMSSGSPQLERVPSYLLRKGKKNKRSPQHRETLHVPLKCDPIQEEDYSLPDFLKVKNVKNVVSAVNEMKRSSRKRRLRDLMGQASSTSALHETLDENPGEPLAGSPRRLVSQVSVDMNDEEMEMEVMKESLIEPGSNGNKSTSSEDESDEPLVKGTKELARRVKSFAGHSGHDNGALHLDESGVDGVVRSPTQQNNSGDSQSTSGIASPNNSFQSQDSVDAEAGGTAAVVRDSDSPSDPDDDVDVSTGMNVALRPKAKQKKWPPKRTSFLWSSPPAPKEGEDVEMTKFQYNGFKP</sequence>
<dbReference type="OMA" id="LCKWIHK"/>
<keyword evidence="4" id="KW-0677">Repeat</keyword>
<dbReference type="GO" id="GO:0005886">
    <property type="term" value="C:plasma membrane"/>
    <property type="evidence" value="ECO:0007669"/>
    <property type="project" value="TreeGrafter"/>
</dbReference>
<feature type="transmembrane region" description="Helical" evidence="12">
    <location>
        <begin position="435"/>
        <end position="455"/>
    </location>
</feature>
<dbReference type="RefSeq" id="XP_022084872.1">
    <property type="nucleotide sequence ID" value="XM_022229180.1"/>
</dbReference>
<dbReference type="Pfam" id="PF08344">
    <property type="entry name" value="TRP_2"/>
    <property type="match status" value="1"/>
</dbReference>
<evidence type="ECO:0000256" key="9">
    <source>
        <dbReference type="ARBA" id="ARBA00023303"/>
    </source>
</evidence>
<dbReference type="Pfam" id="PF00520">
    <property type="entry name" value="Ion_trans"/>
    <property type="match status" value="1"/>
</dbReference>
<feature type="compositionally biased region" description="Polar residues" evidence="11">
    <location>
        <begin position="991"/>
        <end position="1019"/>
    </location>
</feature>
<evidence type="ECO:0000256" key="6">
    <source>
        <dbReference type="ARBA" id="ARBA00023043"/>
    </source>
</evidence>